<sequence>MFSGAYPLKREKKRERNNRTKHTSYM</sequence>
<dbReference type="EMBL" id="GGEC01088762">
    <property type="protein sequence ID" value="MBX69246.1"/>
    <property type="molecule type" value="Transcribed_RNA"/>
</dbReference>
<dbReference type="AlphaFoldDB" id="A0A2P2QQC3"/>
<evidence type="ECO:0000313" key="2">
    <source>
        <dbReference type="EMBL" id="MBX69246.1"/>
    </source>
</evidence>
<feature type="compositionally biased region" description="Basic residues" evidence="1">
    <location>
        <begin position="10"/>
        <end position="26"/>
    </location>
</feature>
<protein>
    <submittedName>
        <fullName evidence="2">Uncharacterized protein</fullName>
    </submittedName>
</protein>
<proteinExistence type="predicted"/>
<evidence type="ECO:0000256" key="1">
    <source>
        <dbReference type="SAM" id="MobiDB-lite"/>
    </source>
</evidence>
<name>A0A2P2QQC3_RHIMU</name>
<organism evidence="2">
    <name type="scientific">Rhizophora mucronata</name>
    <name type="common">Asiatic mangrove</name>
    <dbReference type="NCBI Taxonomy" id="61149"/>
    <lineage>
        <taxon>Eukaryota</taxon>
        <taxon>Viridiplantae</taxon>
        <taxon>Streptophyta</taxon>
        <taxon>Embryophyta</taxon>
        <taxon>Tracheophyta</taxon>
        <taxon>Spermatophyta</taxon>
        <taxon>Magnoliopsida</taxon>
        <taxon>eudicotyledons</taxon>
        <taxon>Gunneridae</taxon>
        <taxon>Pentapetalae</taxon>
        <taxon>rosids</taxon>
        <taxon>fabids</taxon>
        <taxon>Malpighiales</taxon>
        <taxon>Rhizophoraceae</taxon>
        <taxon>Rhizophora</taxon>
    </lineage>
</organism>
<reference evidence="2" key="1">
    <citation type="submission" date="2018-02" db="EMBL/GenBank/DDBJ databases">
        <title>Rhizophora mucronata_Transcriptome.</title>
        <authorList>
            <person name="Meera S.P."/>
            <person name="Sreeshan A."/>
            <person name="Augustine A."/>
        </authorList>
    </citation>
    <scope>NUCLEOTIDE SEQUENCE</scope>
    <source>
        <tissue evidence="2">Leaf</tissue>
    </source>
</reference>
<accession>A0A2P2QQC3</accession>
<feature type="region of interest" description="Disordered" evidence="1">
    <location>
        <begin position="1"/>
        <end position="26"/>
    </location>
</feature>